<dbReference type="InterPro" id="IPR006110">
    <property type="entry name" value="Pol_omega/Rpo6/RPB6"/>
</dbReference>
<evidence type="ECO:0000256" key="5">
    <source>
        <dbReference type="ARBA" id="ARBA00022695"/>
    </source>
</evidence>
<name>A0A6J6DRT9_9ZZZZ</name>
<dbReference type="AlphaFoldDB" id="A0A6J6DRT9"/>
<dbReference type="GO" id="GO:0006351">
    <property type="term" value="P:DNA-templated transcription"/>
    <property type="evidence" value="ECO:0007669"/>
    <property type="project" value="InterPro"/>
</dbReference>
<dbReference type="Gene3D" id="3.90.940.10">
    <property type="match status" value="1"/>
</dbReference>
<reference evidence="8" key="1">
    <citation type="submission" date="2020-05" db="EMBL/GenBank/DDBJ databases">
        <authorList>
            <person name="Chiriac C."/>
            <person name="Salcher M."/>
            <person name="Ghai R."/>
            <person name="Kavagutti S V."/>
        </authorList>
    </citation>
    <scope>NUCLEOTIDE SEQUENCE</scope>
</reference>
<dbReference type="EC" id="2.7.7.6" evidence="2"/>
<evidence type="ECO:0000256" key="1">
    <source>
        <dbReference type="ARBA" id="ARBA00006711"/>
    </source>
</evidence>
<keyword evidence="4" id="KW-0808">Transferase</keyword>
<dbReference type="GO" id="GO:0003677">
    <property type="term" value="F:DNA binding"/>
    <property type="evidence" value="ECO:0007669"/>
    <property type="project" value="InterPro"/>
</dbReference>
<dbReference type="EMBL" id="CAEZTS010000007">
    <property type="protein sequence ID" value="CAB4566822.1"/>
    <property type="molecule type" value="Genomic_DNA"/>
</dbReference>
<comment type="catalytic activity">
    <reaction evidence="7">
        <text>RNA(n) + a ribonucleoside 5'-triphosphate = RNA(n+1) + diphosphate</text>
        <dbReference type="Rhea" id="RHEA:21248"/>
        <dbReference type="Rhea" id="RHEA-COMP:14527"/>
        <dbReference type="Rhea" id="RHEA-COMP:17342"/>
        <dbReference type="ChEBI" id="CHEBI:33019"/>
        <dbReference type="ChEBI" id="CHEBI:61557"/>
        <dbReference type="ChEBI" id="CHEBI:140395"/>
        <dbReference type="EC" id="2.7.7.6"/>
    </reaction>
</comment>
<dbReference type="Pfam" id="PF01192">
    <property type="entry name" value="RNA_pol_Rpb6"/>
    <property type="match status" value="1"/>
</dbReference>
<keyword evidence="6" id="KW-0804">Transcription</keyword>
<sequence>MAASDSMMTPQLETLLDKVDSKFSLVTLAARRARDLQQYYSRDGMVSNKVIPPQVPSLRKPLSMGFEEIAVDKIVRVSGEEMAERRAAEEAARADAEAAFAQAAADAAAEGEPAAD</sequence>
<dbReference type="GO" id="GO:0000428">
    <property type="term" value="C:DNA-directed RNA polymerase complex"/>
    <property type="evidence" value="ECO:0007669"/>
    <property type="project" value="UniProtKB-KW"/>
</dbReference>
<dbReference type="PANTHER" id="PTHR34476:SF1">
    <property type="entry name" value="DNA-DIRECTED RNA POLYMERASE SUBUNIT OMEGA"/>
    <property type="match status" value="1"/>
</dbReference>
<evidence type="ECO:0000256" key="3">
    <source>
        <dbReference type="ARBA" id="ARBA00022478"/>
    </source>
</evidence>
<dbReference type="PANTHER" id="PTHR34476">
    <property type="entry name" value="DNA-DIRECTED RNA POLYMERASE SUBUNIT OMEGA"/>
    <property type="match status" value="1"/>
</dbReference>
<dbReference type="SUPFAM" id="SSF63562">
    <property type="entry name" value="RPB6/omega subunit-like"/>
    <property type="match status" value="1"/>
</dbReference>
<dbReference type="InterPro" id="IPR003716">
    <property type="entry name" value="DNA-dir_RNA_pol_omega"/>
</dbReference>
<evidence type="ECO:0000256" key="2">
    <source>
        <dbReference type="ARBA" id="ARBA00012418"/>
    </source>
</evidence>
<dbReference type="InterPro" id="IPR036161">
    <property type="entry name" value="RPB6/omega-like_sf"/>
</dbReference>
<organism evidence="8">
    <name type="scientific">freshwater metagenome</name>
    <dbReference type="NCBI Taxonomy" id="449393"/>
    <lineage>
        <taxon>unclassified sequences</taxon>
        <taxon>metagenomes</taxon>
        <taxon>ecological metagenomes</taxon>
    </lineage>
</organism>
<evidence type="ECO:0000256" key="6">
    <source>
        <dbReference type="ARBA" id="ARBA00023163"/>
    </source>
</evidence>
<keyword evidence="3" id="KW-0240">DNA-directed RNA polymerase</keyword>
<keyword evidence="5" id="KW-0548">Nucleotidyltransferase</keyword>
<evidence type="ECO:0000256" key="4">
    <source>
        <dbReference type="ARBA" id="ARBA00022679"/>
    </source>
</evidence>
<dbReference type="HAMAP" id="MF_00366">
    <property type="entry name" value="RNApol_bact_RpoZ"/>
    <property type="match status" value="1"/>
</dbReference>
<protein>
    <recommendedName>
        <fullName evidence="2">DNA-directed RNA polymerase</fullName>
        <ecNumber evidence="2">2.7.7.6</ecNumber>
    </recommendedName>
</protein>
<evidence type="ECO:0000256" key="7">
    <source>
        <dbReference type="ARBA" id="ARBA00048552"/>
    </source>
</evidence>
<gene>
    <name evidence="8" type="ORF">UFOPK1722_00128</name>
</gene>
<dbReference type="GO" id="GO:0003899">
    <property type="term" value="F:DNA-directed RNA polymerase activity"/>
    <property type="evidence" value="ECO:0007669"/>
    <property type="project" value="UniProtKB-EC"/>
</dbReference>
<dbReference type="NCBIfam" id="TIGR00690">
    <property type="entry name" value="rpoZ"/>
    <property type="match status" value="1"/>
</dbReference>
<proteinExistence type="inferred from homology"/>
<accession>A0A6J6DRT9</accession>
<dbReference type="SMART" id="SM01409">
    <property type="entry name" value="RNA_pol_Rpb6"/>
    <property type="match status" value="1"/>
</dbReference>
<comment type="similarity">
    <text evidence="1">Belongs to the RNA polymerase subunit omega family.</text>
</comment>
<evidence type="ECO:0000313" key="8">
    <source>
        <dbReference type="EMBL" id="CAB4566822.1"/>
    </source>
</evidence>